<gene>
    <name evidence="2" type="ORF">JR347_05595</name>
</gene>
<dbReference type="EMBL" id="CP070608">
    <property type="protein sequence ID" value="QSE98554.1"/>
    <property type="molecule type" value="Genomic_DNA"/>
</dbReference>
<keyword evidence="3" id="KW-1185">Reference proteome</keyword>
<accession>A0A974WIJ6</accession>
<dbReference type="RefSeq" id="WP_205723068.1">
    <property type="nucleotide sequence ID" value="NZ_CP070608.1"/>
</dbReference>
<sequence length="222" mass="25943">MAGGGFGSLQAMINTIKSNRALLRKKRGFETLKEHQGQSKIKRVYKFKKASKEDLTEINQRMKLRNKNVLIKQIILFSVLGIIFSFLMYAFFFTPSKQTSSLGKPMRTEYYSTQMKPLGNNMYLKVEYFDMSNVAAETKIKNGFKHQQSESFYPNGRQFRSAVYWYDTLINEVYFAPTGDTLKHSVKWHDKEPIFIRLKGYDQNEYTFYCSEGKIIPGTFKM</sequence>
<evidence type="ECO:0000313" key="2">
    <source>
        <dbReference type="EMBL" id="QSE98554.1"/>
    </source>
</evidence>
<protein>
    <submittedName>
        <fullName evidence="2">Uncharacterized protein</fullName>
    </submittedName>
</protein>
<evidence type="ECO:0000313" key="3">
    <source>
        <dbReference type="Proteomes" id="UP000662783"/>
    </source>
</evidence>
<name>A0A974WIJ6_9BACT</name>
<dbReference type="KEGG" id="fuv:JR347_05595"/>
<feature type="transmembrane region" description="Helical" evidence="1">
    <location>
        <begin position="69"/>
        <end position="92"/>
    </location>
</feature>
<dbReference type="AlphaFoldDB" id="A0A974WIJ6"/>
<proteinExistence type="predicted"/>
<dbReference type="Proteomes" id="UP000662783">
    <property type="component" value="Chromosome"/>
</dbReference>
<organism evidence="2 3">
    <name type="scientific">Fulvivirga lutea</name>
    <dbReference type="NCBI Taxonomy" id="2810512"/>
    <lineage>
        <taxon>Bacteria</taxon>
        <taxon>Pseudomonadati</taxon>
        <taxon>Bacteroidota</taxon>
        <taxon>Cytophagia</taxon>
        <taxon>Cytophagales</taxon>
        <taxon>Fulvivirgaceae</taxon>
        <taxon>Fulvivirga</taxon>
    </lineage>
</organism>
<keyword evidence="1" id="KW-1133">Transmembrane helix</keyword>
<keyword evidence="1" id="KW-0812">Transmembrane</keyword>
<reference evidence="2" key="1">
    <citation type="submission" date="2021-02" db="EMBL/GenBank/DDBJ databases">
        <title>Fulvivirga sp. S481 isolated from sea water.</title>
        <authorList>
            <person name="Bae S.S."/>
            <person name="Baek K."/>
        </authorList>
    </citation>
    <scope>NUCLEOTIDE SEQUENCE</scope>
    <source>
        <strain evidence="2">S481</strain>
    </source>
</reference>
<evidence type="ECO:0000256" key="1">
    <source>
        <dbReference type="SAM" id="Phobius"/>
    </source>
</evidence>
<keyword evidence="1" id="KW-0472">Membrane</keyword>